<keyword evidence="1" id="KW-0472">Membrane</keyword>
<sequence length="626" mass="71488">MIWAFPLVCLPFLFLASYDHQDYHFDLLFKVFLHNLGFASFVSFIYRKTKNFGLSVLLPIVVILIFSLITIPLLKVILITSITGLVFYEFYGVLNSCSLPGVISIFWSFVFLVITFLPFFSMEFSQLDSFSRLLQSYLNNDTLYHLSISAMWKKYQFVSHGLHGLGELAYHFGSHVLMAGASSLLNISSLESYSHFFGLFCVPLLFLSIVGVSEEYFPSYKNSIFYQKLFVFAGLILGSGILVPTSLLYRYALWPGLYQSESYIVSLILFMAFLSILKGLSEPITYLKGIGLILVLLLVSFSKVSTGFFGLSCFGFWTLFSPQGLCRKEKLKRWILLGIVSLLLFLFVRSINPTKGDGFFSPFHFLNTYVDSTLPFGPKLFVFILLHFLFPLLAMILYISLNAKASYQRVIPRWWFYNLVFMTLVGAVVILSLYVLGGSGFYVSNVSMYMAIPLLIAFPQFFTKNNFSFFKYTVFIFIIFLLGLYSPKVILTGVLDFRRELNAPLNIDNQLSIYIEKLNLIRKDERTINSLIYIPRSEIKFWKSEGYDPTCRSASFIISGIAERPAIYGWPADACYNLLCSDRFQSNGLCEKSIQSYGDNELLIESRKLGFSEVIILTKNGMKTLR</sequence>
<keyword evidence="1" id="KW-1133">Transmembrane helix</keyword>
<feature type="transmembrane region" description="Helical" evidence="1">
    <location>
        <begin position="193"/>
        <end position="217"/>
    </location>
</feature>
<feature type="transmembrane region" description="Helical" evidence="1">
    <location>
        <begin position="99"/>
        <end position="120"/>
    </location>
</feature>
<feature type="transmembrane region" description="Helical" evidence="1">
    <location>
        <begin position="333"/>
        <end position="351"/>
    </location>
</feature>
<dbReference type="Proteomes" id="UP000298112">
    <property type="component" value="Unassembled WGS sequence"/>
</dbReference>
<keyword evidence="1" id="KW-0812">Transmembrane</keyword>
<reference evidence="3" key="1">
    <citation type="journal article" date="2019" name="PLoS Negl. Trop. Dis.">
        <title>Revisiting the worldwide diversity of Leptospira species in the environment.</title>
        <authorList>
            <person name="Vincent A.T."/>
            <person name="Schiettekatte O."/>
            <person name="Bourhy P."/>
            <person name="Veyrier F.J."/>
            <person name="Picardeau M."/>
        </authorList>
    </citation>
    <scope>NUCLEOTIDE SEQUENCE [LARGE SCALE GENOMIC DNA]</scope>
    <source>
        <strain evidence="3">201601955</strain>
    </source>
</reference>
<feature type="transmembrane region" description="Helical" evidence="1">
    <location>
        <begin position="469"/>
        <end position="486"/>
    </location>
</feature>
<feature type="transmembrane region" description="Helical" evidence="1">
    <location>
        <begin position="257"/>
        <end position="277"/>
    </location>
</feature>
<proteinExistence type="predicted"/>
<accession>A0ABY2NSR3</accession>
<dbReference type="EMBL" id="RQHF01000008">
    <property type="protein sequence ID" value="TGM60661.1"/>
    <property type="molecule type" value="Genomic_DNA"/>
</dbReference>
<comment type="caution">
    <text evidence="2">The sequence shown here is derived from an EMBL/GenBank/DDBJ whole genome shotgun (WGS) entry which is preliminary data.</text>
</comment>
<dbReference type="RefSeq" id="WP_135656747.1">
    <property type="nucleotide sequence ID" value="NZ_RQHF01000008.1"/>
</dbReference>
<protein>
    <recommendedName>
        <fullName evidence="4">DUF2079 domain-containing protein</fullName>
    </recommendedName>
</protein>
<feature type="transmembrane region" description="Helical" evidence="1">
    <location>
        <begin position="58"/>
        <end position="87"/>
    </location>
</feature>
<evidence type="ECO:0000256" key="1">
    <source>
        <dbReference type="SAM" id="Phobius"/>
    </source>
</evidence>
<feature type="transmembrane region" description="Helical" evidence="1">
    <location>
        <begin position="380"/>
        <end position="403"/>
    </location>
</feature>
<keyword evidence="3" id="KW-1185">Reference proteome</keyword>
<evidence type="ECO:0000313" key="3">
    <source>
        <dbReference type="Proteomes" id="UP000298112"/>
    </source>
</evidence>
<feature type="transmembrane region" description="Helical" evidence="1">
    <location>
        <begin position="284"/>
        <end position="302"/>
    </location>
</feature>
<gene>
    <name evidence="2" type="ORF">EHQ95_01945</name>
</gene>
<evidence type="ECO:0000313" key="2">
    <source>
        <dbReference type="EMBL" id="TGM60661.1"/>
    </source>
</evidence>
<feature type="transmembrane region" description="Helical" evidence="1">
    <location>
        <begin position="168"/>
        <end position="187"/>
    </location>
</feature>
<feature type="transmembrane region" description="Helical" evidence="1">
    <location>
        <begin position="27"/>
        <end position="46"/>
    </location>
</feature>
<evidence type="ECO:0008006" key="4">
    <source>
        <dbReference type="Google" id="ProtNLM"/>
    </source>
</evidence>
<feature type="transmembrane region" description="Helical" evidence="1">
    <location>
        <begin position="229"/>
        <end position="251"/>
    </location>
</feature>
<feature type="transmembrane region" description="Helical" evidence="1">
    <location>
        <begin position="415"/>
        <end position="436"/>
    </location>
</feature>
<name>A0ABY2NSR3_9LEPT</name>
<organism evidence="2 3">
    <name type="scientific">Leptospira vanthielii</name>
    <dbReference type="NCBI Taxonomy" id="293085"/>
    <lineage>
        <taxon>Bacteria</taxon>
        <taxon>Pseudomonadati</taxon>
        <taxon>Spirochaetota</taxon>
        <taxon>Spirochaetia</taxon>
        <taxon>Leptospirales</taxon>
        <taxon>Leptospiraceae</taxon>
        <taxon>Leptospira</taxon>
    </lineage>
</organism>
<feature type="transmembrane region" description="Helical" evidence="1">
    <location>
        <begin position="442"/>
        <end position="462"/>
    </location>
</feature>